<organism evidence="2 3">
    <name type="scientific">Alsobacter ponti</name>
    <dbReference type="NCBI Taxonomy" id="2962936"/>
    <lineage>
        <taxon>Bacteria</taxon>
        <taxon>Pseudomonadati</taxon>
        <taxon>Pseudomonadota</taxon>
        <taxon>Alphaproteobacteria</taxon>
        <taxon>Hyphomicrobiales</taxon>
        <taxon>Alsobacteraceae</taxon>
        <taxon>Alsobacter</taxon>
    </lineage>
</organism>
<keyword evidence="1" id="KW-0812">Transmembrane</keyword>
<evidence type="ECO:0000313" key="2">
    <source>
        <dbReference type="EMBL" id="MCP8939735.1"/>
    </source>
</evidence>
<sequence length="66" mass="6880">MTIVSVAILVGTEIFGLALAAGWAIAGLFQLGLVIERVLMAAFGLVGAYALYRFVQGALAAEPIRD</sequence>
<proteinExistence type="predicted"/>
<keyword evidence="1" id="KW-0472">Membrane</keyword>
<evidence type="ECO:0000313" key="3">
    <source>
        <dbReference type="Proteomes" id="UP001205890"/>
    </source>
</evidence>
<protein>
    <submittedName>
        <fullName evidence="2">Uncharacterized protein</fullName>
    </submittedName>
</protein>
<comment type="caution">
    <text evidence="2">The sequence shown here is derived from an EMBL/GenBank/DDBJ whole genome shotgun (WGS) entry which is preliminary data.</text>
</comment>
<accession>A0ABT1LE02</accession>
<dbReference type="EMBL" id="JANCLU010000014">
    <property type="protein sequence ID" value="MCP8939735.1"/>
    <property type="molecule type" value="Genomic_DNA"/>
</dbReference>
<dbReference type="Proteomes" id="UP001205890">
    <property type="component" value="Unassembled WGS sequence"/>
</dbReference>
<keyword evidence="1" id="KW-1133">Transmembrane helix</keyword>
<feature type="transmembrane region" description="Helical" evidence="1">
    <location>
        <begin position="38"/>
        <end position="55"/>
    </location>
</feature>
<keyword evidence="3" id="KW-1185">Reference proteome</keyword>
<reference evidence="2 3" key="1">
    <citation type="submission" date="2022-07" db="EMBL/GenBank/DDBJ databases">
        <authorList>
            <person name="Li W.-J."/>
            <person name="Deng Q.-Q."/>
        </authorList>
    </citation>
    <scope>NUCLEOTIDE SEQUENCE [LARGE SCALE GENOMIC DNA]</scope>
    <source>
        <strain evidence="2 3">SYSU M60028</strain>
    </source>
</reference>
<feature type="transmembrane region" description="Helical" evidence="1">
    <location>
        <begin position="6"/>
        <end position="26"/>
    </location>
</feature>
<name>A0ABT1LE02_9HYPH</name>
<evidence type="ECO:0000256" key="1">
    <source>
        <dbReference type="SAM" id="Phobius"/>
    </source>
</evidence>
<gene>
    <name evidence="2" type="ORF">NK718_14495</name>
</gene>